<comment type="subcellular location">
    <subcellularLocation>
        <location evidence="1 6">Membrane</location>
        <topology evidence="1 6">Multi-pass membrane protein</topology>
    </subcellularLocation>
</comment>
<keyword evidence="6" id="KW-0592">Phosphate transport</keyword>
<dbReference type="InterPro" id="IPR001204">
    <property type="entry name" value="Phos_transporter"/>
</dbReference>
<dbReference type="GO" id="GO:0016020">
    <property type="term" value="C:membrane"/>
    <property type="evidence" value="ECO:0007669"/>
    <property type="project" value="UniProtKB-SubCell"/>
</dbReference>
<feature type="transmembrane region" description="Helical" evidence="6">
    <location>
        <begin position="217"/>
        <end position="236"/>
    </location>
</feature>
<evidence type="ECO:0000256" key="1">
    <source>
        <dbReference type="ARBA" id="ARBA00004141"/>
    </source>
</evidence>
<feature type="transmembrane region" description="Helical" evidence="6">
    <location>
        <begin position="119"/>
        <end position="139"/>
    </location>
</feature>
<reference evidence="7 8" key="1">
    <citation type="submission" date="2017-01" db="EMBL/GenBank/DDBJ databases">
        <title>The cable genome- insights into the physiology and evolution of filamentous bacteria capable of sulfide oxidation via long distance electron transfer.</title>
        <authorList>
            <person name="Schreiber L."/>
            <person name="Bjerg J.T."/>
            <person name="Boggild A."/>
            <person name="Van De Vossenberg J."/>
            <person name="Meysman F."/>
            <person name="Nielsen L.P."/>
            <person name="Schramm A."/>
            <person name="Kjeldsen K.U."/>
        </authorList>
    </citation>
    <scope>NUCLEOTIDE SEQUENCE [LARGE SCALE GENOMIC DNA]</scope>
    <source>
        <strain evidence="7">MCF</strain>
    </source>
</reference>
<keyword evidence="2 6" id="KW-0813">Transport</keyword>
<dbReference type="PANTHER" id="PTHR11101:SF80">
    <property type="entry name" value="PHOSPHATE TRANSPORTER"/>
    <property type="match status" value="1"/>
</dbReference>
<protein>
    <recommendedName>
        <fullName evidence="6">Phosphate transporter</fullName>
    </recommendedName>
</protein>
<accession>A0A3S4T7P8</accession>
<evidence type="ECO:0000256" key="2">
    <source>
        <dbReference type="ARBA" id="ARBA00022448"/>
    </source>
</evidence>
<feature type="transmembrane region" description="Helical" evidence="6">
    <location>
        <begin position="395"/>
        <end position="416"/>
    </location>
</feature>
<organism evidence="7 8">
    <name type="scientific">Candidatus Electrothrix aarhusensis</name>
    <dbReference type="NCBI Taxonomy" id="1859131"/>
    <lineage>
        <taxon>Bacteria</taxon>
        <taxon>Pseudomonadati</taxon>
        <taxon>Thermodesulfobacteriota</taxon>
        <taxon>Desulfobulbia</taxon>
        <taxon>Desulfobulbales</taxon>
        <taxon>Desulfobulbaceae</taxon>
        <taxon>Candidatus Electrothrix</taxon>
    </lineage>
</organism>
<dbReference type="GO" id="GO:0005315">
    <property type="term" value="F:phosphate transmembrane transporter activity"/>
    <property type="evidence" value="ECO:0007669"/>
    <property type="project" value="InterPro"/>
</dbReference>
<gene>
    <name evidence="7" type="ORF">H206_01317</name>
</gene>
<keyword evidence="8" id="KW-1185">Reference proteome</keyword>
<name>A0A3S4T7P8_9BACT</name>
<feature type="transmembrane region" description="Helical" evidence="6">
    <location>
        <begin position="6"/>
        <end position="28"/>
    </location>
</feature>
<dbReference type="PANTHER" id="PTHR11101">
    <property type="entry name" value="PHOSPHATE TRANSPORTER"/>
    <property type="match status" value="1"/>
</dbReference>
<feature type="transmembrane region" description="Helical" evidence="6">
    <location>
        <begin position="185"/>
        <end position="205"/>
    </location>
</feature>
<evidence type="ECO:0000313" key="8">
    <source>
        <dbReference type="Proteomes" id="UP000287853"/>
    </source>
</evidence>
<comment type="caution">
    <text evidence="7">The sequence shown here is derived from an EMBL/GenBank/DDBJ whole genome shotgun (WGS) entry which is preliminary data.</text>
</comment>
<evidence type="ECO:0000256" key="6">
    <source>
        <dbReference type="RuleBase" id="RU363058"/>
    </source>
</evidence>
<sequence length="421" mass="43984">MEVITAYGTILIILAMIFGLYMTWGVGANDLANAMGTSVGAGAVTVKQAIGIAIIFEFAGAVLAGGHVTKTIRKGIIDPTSIADKPEILVYGMLAALLAAAVWLMVASAKGWPVSTTHSIVGALVGFALVGIGPEAVNWSKIAEIIASWVISPAVGGTISFLLVMSTRKLIFDTENPLKNAKKYAPFYIFLVGFVISLVTLFKGLKHLNVNLTAGQSLVAAVFIGLLTALLGWSLIRKVEEDPAADRDFHFASVEKVFTPMMLFTACSMAFAHGSNDVANGIGPLAAVVSIVSSGGEVMQKSEMPFWILLLGGAGIVTGLVTLGYRVMLTVGTKITELTPSRGFCAELAAASTVVLASRTGLPVSTTHILVGSVLGVGLARGIGALDLRVVLNIIISWLVTLPAGALMAMVFFFILKAIFS</sequence>
<proteinExistence type="inferred from homology"/>
<dbReference type="AlphaFoldDB" id="A0A3S4T7P8"/>
<keyword evidence="3 6" id="KW-0812">Transmembrane</keyword>
<evidence type="ECO:0000313" key="7">
    <source>
        <dbReference type="EMBL" id="RWX44793.1"/>
    </source>
</evidence>
<keyword evidence="5 6" id="KW-0472">Membrane</keyword>
<dbReference type="Pfam" id="PF01384">
    <property type="entry name" value="PHO4"/>
    <property type="match status" value="1"/>
</dbReference>
<feature type="transmembrane region" description="Helical" evidence="6">
    <location>
        <begin position="306"/>
        <end position="328"/>
    </location>
</feature>
<comment type="similarity">
    <text evidence="6">Belongs to the inorganic phosphate transporter (PiT) (TC 2.A.20) family.</text>
</comment>
<dbReference type="EMBL" id="MTKO01000088">
    <property type="protein sequence ID" value="RWX44793.1"/>
    <property type="molecule type" value="Genomic_DNA"/>
</dbReference>
<dbReference type="Proteomes" id="UP000287853">
    <property type="component" value="Unassembled WGS sequence"/>
</dbReference>
<feature type="transmembrane region" description="Helical" evidence="6">
    <location>
        <begin position="88"/>
        <end position="107"/>
    </location>
</feature>
<evidence type="ECO:0000256" key="5">
    <source>
        <dbReference type="ARBA" id="ARBA00023136"/>
    </source>
</evidence>
<feature type="transmembrane region" description="Helical" evidence="6">
    <location>
        <begin position="145"/>
        <end position="164"/>
    </location>
</feature>
<keyword evidence="4 6" id="KW-1133">Transmembrane helix</keyword>
<evidence type="ECO:0000256" key="3">
    <source>
        <dbReference type="ARBA" id="ARBA00022692"/>
    </source>
</evidence>
<evidence type="ECO:0000256" key="4">
    <source>
        <dbReference type="ARBA" id="ARBA00022989"/>
    </source>
</evidence>
<dbReference type="GO" id="GO:0035435">
    <property type="term" value="P:phosphate ion transmembrane transport"/>
    <property type="evidence" value="ECO:0007669"/>
    <property type="project" value="TreeGrafter"/>
</dbReference>
<feature type="transmembrane region" description="Helical" evidence="6">
    <location>
        <begin position="49"/>
        <end position="68"/>
    </location>
</feature>